<evidence type="ECO:0000313" key="2">
    <source>
        <dbReference type="Proteomes" id="UP001234297"/>
    </source>
</evidence>
<gene>
    <name evidence="1" type="ORF">MRB53_032575</name>
</gene>
<evidence type="ECO:0000313" key="1">
    <source>
        <dbReference type="EMBL" id="KAJ8624045.1"/>
    </source>
</evidence>
<name>A0ACC2KS91_PERAE</name>
<reference evidence="1 2" key="1">
    <citation type="journal article" date="2022" name="Hortic Res">
        <title>A haplotype resolved chromosomal level avocado genome allows analysis of novel avocado genes.</title>
        <authorList>
            <person name="Nath O."/>
            <person name="Fletcher S.J."/>
            <person name="Hayward A."/>
            <person name="Shaw L.M."/>
            <person name="Masouleh A.K."/>
            <person name="Furtado A."/>
            <person name="Henry R.J."/>
            <person name="Mitter N."/>
        </authorList>
    </citation>
    <scope>NUCLEOTIDE SEQUENCE [LARGE SCALE GENOMIC DNA]</scope>
    <source>
        <strain evidence="2">cv. Hass</strain>
    </source>
</reference>
<sequence length="631" mass="70881">MAHILQIHARAIKLGRAEDSFLWNSMIRALARTEAPEQALHLFDEMLQRASFPPDKFTFPFALSACARLRALDEGSQLHSLALRSGLASDPVLQNALIHMYAQSGCLHSAQQVFDRNPMRDVVSWNSLIGGYLRQELVDEASQLFSAMPHQRTAFSWNVMISGCTRAGRPELVLLLIRHLDPEFNWSDSAIPLTSLIKMYAESWEVDAARQVFDCIRERDVVCWSAMISGYVRCGRHVEGLRLFRDMLRDAELVKPDEVMMVSVVSACAHLGALDQGRWVHAFIRKNMPSMRFEDELACALIDMYSKCGSVEDALVVLNEMSVMDIMVWNSIICGLGINGRGKDALRYFEEMLESGITPDGVTFVGILNACSHAGLLVEGQRCFQLMTSYAIEPDIKHYGCMIDLLGRAGLVDEATTLVRSMPMKPNVEIWGALLGACRRHGNVTIAEWAARNLIELDPDHSSCHVLLSNVYAAAGQWDKARDVRKMMRAKGVERVPGCSLIESKGSVYEFVVGDVSHPRAEEIYSKLQEMIELLKMANHVSDTSQVLFNVEEEEKEAALGYHSEKLALALGLIDTSPRDTIRIVKNLRVCGDCHSAMKLVSLIYDRDIILRDRHRFHHFKEGSCSCVDYW</sequence>
<accession>A0ACC2KS91</accession>
<organism evidence="1 2">
    <name type="scientific">Persea americana</name>
    <name type="common">Avocado</name>
    <dbReference type="NCBI Taxonomy" id="3435"/>
    <lineage>
        <taxon>Eukaryota</taxon>
        <taxon>Viridiplantae</taxon>
        <taxon>Streptophyta</taxon>
        <taxon>Embryophyta</taxon>
        <taxon>Tracheophyta</taxon>
        <taxon>Spermatophyta</taxon>
        <taxon>Magnoliopsida</taxon>
        <taxon>Magnoliidae</taxon>
        <taxon>Laurales</taxon>
        <taxon>Lauraceae</taxon>
        <taxon>Persea</taxon>
    </lineage>
</organism>
<comment type="caution">
    <text evidence="1">The sequence shown here is derived from an EMBL/GenBank/DDBJ whole genome shotgun (WGS) entry which is preliminary data.</text>
</comment>
<protein>
    <submittedName>
        <fullName evidence="1">Uncharacterized protein</fullName>
    </submittedName>
</protein>
<dbReference type="EMBL" id="CM056819">
    <property type="protein sequence ID" value="KAJ8624045.1"/>
    <property type="molecule type" value="Genomic_DNA"/>
</dbReference>
<keyword evidence="2" id="KW-1185">Reference proteome</keyword>
<proteinExistence type="predicted"/>
<dbReference type="Proteomes" id="UP001234297">
    <property type="component" value="Chromosome 11"/>
</dbReference>